<dbReference type="SUPFAM" id="SSF56935">
    <property type="entry name" value="Porins"/>
    <property type="match status" value="1"/>
</dbReference>
<evidence type="ECO:0000313" key="3">
    <source>
        <dbReference type="EMBL" id="RUO27300.1"/>
    </source>
</evidence>
<dbReference type="Proteomes" id="UP000249203">
    <property type="component" value="Unassembled WGS sequence"/>
</dbReference>
<evidence type="ECO:0000313" key="5">
    <source>
        <dbReference type="Proteomes" id="UP000287865"/>
    </source>
</evidence>
<dbReference type="OrthoDB" id="190887at2"/>
<sequence>MMTAHIKPLKKSRVTSAVAAGLVGLTALAGASSASANTEFTVGNTDFRFGGYIKLDMLTSRFDNGTIDTDSMGRNMYIPGLTPVGAGTSNTVTDIHARESRFFFGTSHQLANGETIEGYFEFDFIGTVGADKRVTNSYSPRMRQAYIDFRGWRLGQTWSNFQDLAIIPEAPDFIGVADGTVFTRQAQIRYTFDNGFSVSVEQPETTVTPYLGGTQRITTGDTAMPDITARYTTRVDNVHFTVAGIYRRLEMRNFNTTINGVDGTVSDTENAFGVNLAMRWDIGPHDIRASVVHGQGLGRYVGVNLSNGAVINDEFNLDAIDVTGYTFAYRHVWNEKWRTNFIYSRADVENASEFTGILANDSTQRAAVNMMYQVNERLVVGGELSRANRELISGADGNLDRLQFSAIYNF</sequence>
<proteinExistence type="predicted"/>
<accession>A0A327X4R3</accession>
<dbReference type="AlphaFoldDB" id="A0A327X4R3"/>
<dbReference type="InterPro" id="IPR023614">
    <property type="entry name" value="Porin_dom_sf"/>
</dbReference>
<evidence type="ECO:0000313" key="2">
    <source>
        <dbReference type="EMBL" id="RAK00699.1"/>
    </source>
</evidence>
<dbReference type="RefSeq" id="WP_111568488.1">
    <property type="nucleotide sequence ID" value="NZ_PIPK01000003.1"/>
</dbReference>
<reference evidence="3 5" key="1">
    <citation type="journal article" date="2018" name="Front. Microbiol.">
        <title>Genome-Based Analysis Reveals the Taxonomy and Diversity of the Family Idiomarinaceae.</title>
        <authorList>
            <person name="Liu Y."/>
            <person name="Lai Q."/>
            <person name="Shao Z."/>
        </authorList>
    </citation>
    <scope>NUCLEOTIDE SEQUENCE [LARGE SCALE GENOMIC DNA]</scope>
    <source>
        <strain evidence="3 5">CF12-14</strain>
    </source>
</reference>
<dbReference type="Proteomes" id="UP000287865">
    <property type="component" value="Unassembled WGS sequence"/>
</dbReference>
<evidence type="ECO:0000256" key="1">
    <source>
        <dbReference type="SAM" id="SignalP"/>
    </source>
</evidence>
<evidence type="ECO:0000313" key="4">
    <source>
        <dbReference type="Proteomes" id="UP000249203"/>
    </source>
</evidence>
<reference evidence="2 4" key="2">
    <citation type="submission" date="2018-06" db="EMBL/GenBank/DDBJ databases">
        <title>Genomic Encyclopedia of Type Strains, Phase III (KMG-III): the genomes of soil and plant-associated and newly described type strains.</title>
        <authorList>
            <person name="Whitman W."/>
        </authorList>
    </citation>
    <scope>NUCLEOTIDE SEQUENCE [LARGE SCALE GENOMIC DNA]</scope>
    <source>
        <strain evidence="2 4">CGMCC 1.15366</strain>
    </source>
</reference>
<feature type="chain" id="PRO_5016468213" evidence="1">
    <location>
        <begin position="37"/>
        <end position="410"/>
    </location>
</feature>
<dbReference type="InterPro" id="IPR045748">
    <property type="entry name" value="DcaP"/>
</dbReference>
<feature type="signal peptide" evidence="1">
    <location>
        <begin position="1"/>
        <end position="36"/>
    </location>
</feature>
<dbReference type="Gene3D" id="2.40.160.10">
    <property type="entry name" value="Porin"/>
    <property type="match status" value="1"/>
</dbReference>
<keyword evidence="5" id="KW-1185">Reference proteome</keyword>
<dbReference type="Pfam" id="PF19577">
    <property type="entry name" value="DcaP"/>
    <property type="match status" value="1"/>
</dbReference>
<dbReference type="EMBL" id="PIPK01000003">
    <property type="protein sequence ID" value="RUO27300.1"/>
    <property type="molecule type" value="Genomic_DNA"/>
</dbReference>
<gene>
    <name evidence="2" type="ORF">B0I24_102124</name>
    <name evidence="3" type="ORF">CWE07_04960</name>
</gene>
<organism evidence="2 4">
    <name type="scientific">Aliidiomarina maris</name>
    <dbReference type="NCBI Taxonomy" id="531312"/>
    <lineage>
        <taxon>Bacteria</taxon>
        <taxon>Pseudomonadati</taxon>
        <taxon>Pseudomonadota</taxon>
        <taxon>Gammaproteobacteria</taxon>
        <taxon>Alteromonadales</taxon>
        <taxon>Idiomarinaceae</taxon>
        <taxon>Aliidiomarina</taxon>
    </lineage>
</organism>
<dbReference type="EMBL" id="QLMD01000002">
    <property type="protein sequence ID" value="RAK00699.1"/>
    <property type="molecule type" value="Genomic_DNA"/>
</dbReference>
<keyword evidence="1" id="KW-0732">Signal</keyword>
<name>A0A327X4R3_9GAMM</name>
<comment type="caution">
    <text evidence="2">The sequence shown here is derived from an EMBL/GenBank/DDBJ whole genome shotgun (WGS) entry which is preliminary data.</text>
</comment>
<protein>
    <submittedName>
        <fullName evidence="2 3">Porin</fullName>
    </submittedName>
</protein>